<dbReference type="STRING" id="1792290.MSP8886_02859"/>
<comment type="subcellular location">
    <subcellularLocation>
        <location evidence="7">Cell inner membrane</location>
        <topology evidence="7">Single-pass membrane protein</topology>
    </subcellularLocation>
</comment>
<dbReference type="OrthoDB" id="9814591at2"/>
<dbReference type="AlphaFoldDB" id="A0A1A8TL92"/>
<dbReference type="Gene3D" id="3.30.160.60">
    <property type="entry name" value="Classic Zinc Finger"/>
    <property type="match status" value="1"/>
</dbReference>
<keyword evidence="1 7" id="KW-1003">Cell membrane</keyword>
<dbReference type="RefSeq" id="WP_067017563.1">
    <property type="nucleotide sequence ID" value="NZ_FLOB01000007.1"/>
</dbReference>
<dbReference type="EMBL" id="FLOB01000007">
    <property type="protein sequence ID" value="SBS33811.1"/>
    <property type="molecule type" value="Genomic_DNA"/>
</dbReference>
<comment type="catalytic activity">
    <reaction evidence="7">
        <text>a peptidoglycan chain = a peptidoglycan chain with N-acetyl-1,6-anhydromuramyl-[peptide] at the reducing end + a peptidoglycan chain with N-acetylglucosamine at the non-reducing end.</text>
        <dbReference type="EC" id="4.2.2.29"/>
    </reaction>
</comment>
<dbReference type="Gene3D" id="3.30.1490.480">
    <property type="entry name" value="Endolytic murein transglycosylase"/>
    <property type="match status" value="1"/>
</dbReference>
<dbReference type="PANTHER" id="PTHR30518">
    <property type="entry name" value="ENDOLYTIC MUREIN TRANSGLYCOSYLASE"/>
    <property type="match status" value="1"/>
</dbReference>
<feature type="region of interest" description="Disordered" evidence="8">
    <location>
        <begin position="326"/>
        <end position="355"/>
    </location>
</feature>
<evidence type="ECO:0000256" key="1">
    <source>
        <dbReference type="ARBA" id="ARBA00022475"/>
    </source>
</evidence>
<keyword evidence="10" id="KW-1185">Reference proteome</keyword>
<comment type="function">
    <text evidence="7">Functions as a peptidoglycan terminase that cleaves nascent peptidoglycan strands endolytically to terminate their elongation.</text>
</comment>
<keyword evidence="6 7" id="KW-0961">Cell wall biogenesis/degradation</keyword>
<dbReference type="GO" id="GO:0005886">
    <property type="term" value="C:plasma membrane"/>
    <property type="evidence" value="ECO:0007669"/>
    <property type="project" value="UniProtKB-SubCell"/>
</dbReference>
<dbReference type="EC" id="4.2.2.29" evidence="7"/>
<proteinExistence type="inferred from homology"/>
<keyword evidence="5 7" id="KW-0456">Lyase</keyword>
<dbReference type="PANTHER" id="PTHR30518:SF2">
    <property type="entry name" value="ENDOLYTIC MUREIN TRANSGLYCOSYLASE"/>
    <property type="match status" value="1"/>
</dbReference>
<feature type="transmembrane region" description="Helical" evidence="7">
    <location>
        <begin position="7"/>
        <end position="26"/>
    </location>
</feature>
<evidence type="ECO:0000256" key="5">
    <source>
        <dbReference type="ARBA" id="ARBA00023239"/>
    </source>
</evidence>
<evidence type="ECO:0000256" key="2">
    <source>
        <dbReference type="ARBA" id="ARBA00022692"/>
    </source>
</evidence>
<dbReference type="CDD" id="cd08010">
    <property type="entry name" value="MltG_like"/>
    <property type="match status" value="1"/>
</dbReference>
<keyword evidence="2 7" id="KW-0812">Transmembrane</keyword>
<dbReference type="NCBIfam" id="TIGR00247">
    <property type="entry name" value="endolytic transglycosylase MltG"/>
    <property type="match status" value="1"/>
</dbReference>
<feature type="site" description="Important for catalytic activity" evidence="7">
    <location>
        <position position="215"/>
    </location>
</feature>
<dbReference type="Proteomes" id="UP000092544">
    <property type="component" value="Unassembled WGS sequence"/>
</dbReference>
<gene>
    <name evidence="7" type="primary">mltG</name>
    <name evidence="9" type="ORF">MSP8886_02859</name>
</gene>
<dbReference type="FunFam" id="3.30.160.60:FF:000242">
    <property type="entry name" value="Endolytic murein transglycosylase"/>
    <property type="match status" value="1"/>
</dbReference>
<protein>
    <recommendedName>
        <fullName evidence="7">Endolytic murein transglycosylase</fullName>
        <ecNumber evidence="7">4.2.2.29</ecNumber>
    </recommendedName>
    <alternativeName>
        <fullName evidence="7">Peptidoglycan lytic transglycosylase</fullName>
    </alternativeName>
    <alternativeName>
        <fullName evidence="7">Peptidoglycan polymerization terminase</fullName>
    </alternativeName>
</protein>
<evidence type="ECO:0000256" key="3">
    <source>
        <dbReference type="ARBA" id="ARBA00022989"/>
    </source>
</evidence>
<evidence type="ECO:0000313" key="10">
    <source>
        <dbReference type="Proteomes" id="UP000092544"/>
    </source>
</evidence>
<dbReference type="Pfam" id="PF02618">
    <property type="entry name" value="YceG"/>
    <property type="match status" value="1"/>
</dbReference>
<dbReference type="GO" id="GO:0008932">
    <property type="term" value="F:lytic endotransglycosylase activity"/>
    <property type="evidence" value="ECO:0007669"/>
    <property type="project" value="UniProtKB-UniRule"/>
</dbReference>
<evidence type="ECO:0000313" key="9">
    <source>
        <dbReference type="EMBL" id="SBS33811.1"/>
    </source>
</evidence>
<dbReference type="InterPro" id="IPR003770">
    <property type="entry name" value="MLTG-like"/>
</dbReference>
<organism evidence="9 10">
    <name type="scientific">Marinomonas spartinae</name>
    <dbReference type="NCBI Taxonomy" id="1792290"/>
    <lineage>
        <taxon>Bacteria</taxon>
        <taxon>Pseudomonadati</taxon>
        <taxon>Pseudomonadota</taxon>
        <taxon>Gammaproteobacteria</taxon>
        <taxon>Oceanospirillales</taxon>
        <taxon>Oceanospirillaceae</taxon>
        <taxon>Marinomonas</taxon>
    </lineage>
</organism>
<evidence type="ECO:0000256" key="7">
    <source>
        <dbReference type="HAMAP-Rule" id="MF_02065"/>
    </source>
</evidence>
<comment type="similarity">
    <text evidence="7">Belongs to the transglycosylase MltG family.</text>
</comment>
<dbReference type="HAMAP" id="MF_02065">
    <property type="entry name" value="MltG"/>
    <property type="match status" value="1"/>
</dbReference>
<evidence type="ECO:0000256" key="4">
    <source>
        <dbReference type="ARBA" id="ARBA00023136"/>
    </source>
</evidence>
<evidence type="ECO:0000256" key="8">
    <source>
        <dbReference type="SAM" id="MobiDB-lite"/>
    </source>
</evidence>
<dbReference type="GO" id="GO:0071555">
    <property type="term" value="P:cell wall organization"/>
    <property type="evidence" value="ECO:0007669"/>
    <property type="project" value="UniProtKB-KW"/>
</dbReference>
<keyword evidence="4 7" id="KW-0472">Membrane</keyword>
<accession>A0A1A8TL92</accession>
<keyword evidence="7" id="KW-0997">Cell inner membrane</keyword>
<feature type="compositionally biased region" description="Basic and acidic residues" evidence="8">
    <location>
        <begin position="326"/>
        <end position="337"/>
    </location>
</feature>
<evidence type="ECO:0000256" key="6">
    <source>
        <dbReference type="ARBA" id="ARBA00023316"/>
    </source>
</evidence>
<name>A0A1A8TL92_9GAMM</name>
<keyword evidence="3 7" id="KW-1133">Transmembrane helix</keyword>
<dbReference type="GO" id="GO:0009252">
    <property type="term" value="P:peptidoglycan biosynthetic process"/>
    <property type="evidence" value="ECO:0007669"/>
    <property type="project" value="UniProtKB-UniRule"/>
</dbReference>
<reference evidence="9 10" key="1">
    <citation type="submission" date="2016-06" db="EMBL/GenBank/DDBJ databases">
        <authorList>
            <person name="Kjaerup R.B."/>
            <person name="Dalgaard T.S."/>
            <person name="Juul-Madsen H.R."/>
        </authorList>
    </citation>
    <scope>NUCLEOTIDE SEQUENCE [LARGE SCALE GENOMIC DNA]</scope>
    <source>
        <strain evidence="9 10">CECT 8886</strain>
    </source>
</reference>
<sequence length="355" mass="40085">MTSLRWLFKAFIIVITFCAIGAGFLYHEITQPITLTQPQVFEVQKGDTSFGLGEKLAQRGWITYPFLTRVVAKLHPEWIPKVGQYEITNGMTLLSMMALFDSGKSIVYTITLVEGNTLQEYLKAMKAKGNIQMTLEGLSNAQIAKKLGIKRSNPEGLFFANTYQYHNNTTDLRILKRAHNLLESHLKAEWETRDQGLPYKTPYQALIMASMIEKETGVPEERGLIAGVFINRLHKHMRLQTDPTVIYGLGKDYNGTITYKDLRSKSLYNTYLHKGFPPTPITNVGLRAIVAALHPTKTDDLYFVAKGDGSHVFSKTLAQHNKAVDEYQMQRRADYRSSPEPQSVSSSKKEGETAQ</sequence>